<accession>A0A7K0C6Y4</accession>
<feature type="compositionally biased region" description="Pro residues" evidence="5">
    <location>
        <begin position="289"/>
        <end position="303"/>
    </location>
</feature>
<feature type="transmembrane region" description="Helical" evidence="6">
    <location>
        <begin position="32"/>
        <end position="54"/>
    </location>
</feature>
<dbReference type="AlphaFoldDB" id="A0A7K0C6Y4"/>
<comment type="subcellular location">
    <subcellularLocation>
        <location evidence="1">Membrane</location>
        <topology evidence="1">Multi-pass membrane protein</topology>
    </subcellularLocation>
</comment>
<evidence type="ECO:0000256" key="3">
    <source>
        <dbReference type="ARBA" id="ARBA00022989"/>
    </source>
</evidence>
<name>A0A7K0C6Y4_9ACTN</name>
<evidence type="ECO:0000256" key="4">
    <source>
        <dbReference type="ARBA" id="ARBA00023136"/>
    </source>
</evidence>
<dbReference type="Proteomes" id="UP000487268">
    <property type="component" value="Unassembled WGS sequence"/>
</dbReference>
<evidence type="ECO:0000256" key="2">
    <source>
        <dbReference type="ARBA" id="ARBA00022692"/>
    </source>
</evidence>
<comment type="caution">
    <text evidence="8">The sequence shown here is derived from an EMBL/GenBank/DDBJ whole genome shotgun (WGS) entry which is preliminary data.</text>
</comment>
<feature type="region of interest" description="Disordered" evidence="5">
    <location>
        <begin position="1"/>
        <end position="25"/>
    </location>
</feature>
<evidence type="ECO:0000256" key="5">
    <source>
        <dbReference type="SAM" id="MobiDB-lite"/>
    </source>
</evidence>
<proteinExistence type="predicted"/>
<dbReference type="EMBL" id="WEGH01000005">
    <property type="protein sequence ID" value="MQY09195.1"/>
    <property type="molecule type" value="Genomic_DNA"/>
</dbReference>
<dbReference type="Pfam" id="PF06271">
    <property type="entry name" value="RDD"/>
    <property type="match status" value="1"/>
</dbReference>
<evidence type="ECO:0000256" key="1">
    <source>
        <dbReference type="ARBA" id="ARBA00004141"/>
    </source>
</evidence>
<organism evidence="8 9">
    <name type="scientific">Actinomadura macrotermitis</name>
    <dbReference type="NCBI Taxonomy" id="2585200"/>
    <lineage>
        <taxon>Bacteria</taxon>
        <taxon>Bacillati</taxon>
        <taxon>Actinomycetota</taxon>
        <taxon>Actinomycetes</taxon>
        <taxon>Streptosporangiales</taxon>
        <taxon>Thermomonosporaceae</taxon>
        <taxon>Actinomadura</taxon>
    </lineage>
</organism>
<dbReference type="InterPro" id="IPR010432">
    <property type="entry name" value="RDD"/>
</dbReference>
<dbReference type="RefSeq" id="WP_153540631.1">
    <property type="nucleotide sequence ID" value="NZ_WEGH01000005.1"/>
</dbReference>
<keyword evidence="9" id="KW-1185">Reference proteome</keyword>
<feature type="compositionally biased region" description="Low complexity" evidence="5">
    <location>
        <begin position="278"/>
        <end position="288"/>
    </location>
</feature>
<keyword evidence="2 6" id="KW-0812">Transmembrane</keyword>
<reference evidence="8 9" key="1">
    <citation type="submission" date="2019-10" db="EMBL/GenBank/DDBJ databases">
        <title>Actinomadura rubteroloni sp. nov. and Actinomadura macrotermitis sp. nov., isolated from the gut of fungus growing-termite Macrotermes natalensis.</title>
        <authorList>
            <person name="Benndorf R."/>
            <person name="Martin K."/>
            <person name="Kuefner M."/>
            <person name="De Beer W."/>
            <person name="Kaster A.-K."/>
            <person name="Vollmers J."/>
            <person name="Poulsen M."/>
            <person name="Beemelmanns C."/>
        </authorList>
    </citation>
    <scope>NUCLEOTIDE SEQUENCE [LARGE SCALE GENOMIC DNA]</scope>
    <source>
        <strain evidence="8 9">RB68</strain>
    </source>
</reference>
<gene>
    <name evidence="8" type="ORF">ACRB68_73090</name>
</gene>
<feature type="transmembrane region" description="Helical" evidence="6">
    <location>
        <begin position="152"/>
        <end position="172"/>
    </location>
</feature>
<feature type="transmembrane region" description="Helical" evidence="6">
    <location>
        <begin position="178"/>
        <end position="198"/>
    </location>
</feature>
<keyword evidence="4 6" id="KW-0472">Membrane</keyword>
<evidence type="ECO:0000256" key="6">
    <source>
        <dbReference type="SAM" id="Phobius"/>
    </source>
</evidence>
<keyword evidence="3 6" id="KW-1133">Transmembrane helix</keyword>
<protein>
    <recommendedName>
        <fullName evidence="7">RDD domain-containing protein</fullName>
    </recommendedName>
</protein>
<feature type="region of interest" description="Disordered" evidence="5">
    <location>
        <begin position="265"/>
        <end position="303"/>
    </location>
</feature>
<evidence type="ECO:0000313" key="8">
    <source>
        <dbReference type="EMBL" id="MQY09195.1"/>
    </source>
</evidence>
<dbReference type="GO" id="GO:0016020">
    <property type="term" value="C:membrane"/>
    <property type="evidence" value="ECO:0007669"/>
    <property type="project" value="UniProtKB-SubCell"/>
</dbReference>
<evidence type="ECO:0000313" key="9">
    <source>
        <dbReference type="Proteomes" id="UP000487268"/>
    </source>
</evidence>
<feature type="compositionally biased region" description="Pro residues" evidence="5">
    <location>
        <begin position="1"/>
        <end position="20"/>
    </location>
</feature>
<feature type="domain" description="RDD" evidence="7">
    <location>
        <begin position="26"/>
        <end position="213"/>
    </location>
</feature>
<evidence type="ECO:0000259" key="7">
    <source>
        <dbReference type="Pfam" id="PF06271"/>
    </source>
</evidence>
<sequence>MYGPPPPALPYAAPPPPPAPGDGEAAPRARRFAAWAIDAALLAAVAVLLGGMTWGRLHEHFVEHAPLRALQAVAGLAGSGGDVRAAAGDVGGDLWGALVTDIEQALLLLVLAELVYQFAALAWTGRTLGKAAMDIRVRAPHRDARGIGMARAARRALITTATGTGLYAFAWILLLEGLFLFSVLLWLAAVAAFVVNAVPTLAGTRRRSIADVAGGTVVVRARTYQRAAAAAQRLARDNAALLAQNEHARQVQDAGRRIGGRLKGAYQERRALPPPGQHPGYAPPQQIHPAPPQQIRPPEQPWR</sequence>